<comment type="caution">
    <text evidence="13">The sequence shown here is derived from an EMBL/GenBank/DDBJ whole genome shotgun (WGS) entry which is preliminary data.</text>
</comment>
<keyword evidence="5" id="KW-0808">Transferase</keyword>
<accession>A0AA35SG48</accession>
<protein>
    <recommendedName>
        <fullName evidence="12">Type III pantothenate kinase</fullName>
    </recommendedName>
</protein>
<proteinExistence type="inferred from homology"/>
<dbReference type="SUPFAM" id="SSF53067">
    <property type="entry name" value="Actin-like ATPase domain"/>
    <property type="match status" value="2"/>
</dbReference>
<dbReference type="InterPro" id="IPR043129">
    <property type="entry name" value="ATPase_NBD"/>
</dbReference>
<evidence type="ECO:0000256" key="6">
    <source>
        <dbReference type="ARBA" id="ARBA00022741"/>
    </source>
</evidence>
<evidence type="ECO:0000256" key="1">
    <source>
        <dbReference type="ARBA" id="ARBA00001958"/>
    </source>
</evidence>
<dbReference type="NCBIfam" id="NF009848">
    <property type="entry name" value="PRK13318.1-6"/>
    <property type="match status" value="1"/>
</dbReference>
<evidence type="ECO:0000256" key="10">
    <source>
        <dbReference type="ARBA" id="ARBA00022993"/>
    </source>
</evidence>
<dbReference type="GO" id="GO:0015937">
    <property type="term" value="P:coenzyme A biosynthetic process"/>
    <property type="evidence" value="ECO:0007669"/>
    <property type="project" value="UniProtKB-KW"/>
</dbReference>
<dbReference type="NCBIfam" id="NF009855">
    <property type="entry name" value="PRK13321.1"/>
    <property type="match status" value="1"/>
</dbReference>
<dbReference type="CDD" id="cd24015">
    <property type="entry name" value="ASKHA_NBD_PanK-III"/>
    <property type="match status" value="1"/>
</dbReference>
<dbReference type="InterPro" id="IPR004619">
    <property type="entry name" value="Type_III_PanK"/>
</dbReference>
<dbReference type="Gene3D" id="3.30.420.40">
    <property type="match status" value="2"/>
</dbReference>
<dbReference type="HAMAP" id="MF_01274">
    <property type="entry name" value="Pantothen_kinase_3"/>
    <property type="match status" value="1"/>
</dbReference>
<dbReference type="GO" id="GO:0005737">
    <property type="term" value="C:cytoplasm"/>
    <property type="evidence" value="ECO:0007669"/>
    <property type="project" value="UniProtKB-SubCell"/>
</dbReference>
<name>A0AA35SG48_GEOBA</name>
<evidence type="ECO:0000256" key="9">
    <source>
        <dbReference type="ARBA" id="ARBA00022958"/>
    </source>
</evidence>
<comment type="subcellular location">
    <subcellularLocation>
        <location evidence="2">Cytoplasm</location>
    </subcellularLocation>
</comment>
<comment type="subunit">
    <text evidence="3">Homodimer.</text>
</comment>
<evidence type="ECO:0000313" key="13">
    <source>
        <dbReference type="EMBL" id="CAI8028804.1"/>
    </source>
</evidence>
<dbReference type="Pfam" id="PF03309">
    <property type="entry name" value="Pan_kinase"/>
    <property type="match status" value="1"/>
</dbReference>
<evidence type="ECO:0000256" key="7">
    <source>
        <dbReference type="ARBA" id="ARBA00022777"/>
    </source>
</evidence>
<evidence type="ECO:0000256" key="5">
    <source>
        <dbReference type="ARBA" id="ARBA00022679"/>
    </source>
</evidence>
<evidence type="ECO:0000256" key="11">
    <source>
        <dbReference type="ARBA" id="ARBA00038036"/>
    </source>
</evidence>
<keyword evidence="4" id="KW-0963">Cytoplasm</keyword>
<keyword evidence="9" id="KW-0630">Potassium</keyword>
<evidence type="ECO:0000256" key="12">
    <source>
        <dbReference type="ARBA" id="ARBA00040883"/>
    </source>
</evidence>
<sequence>MQFMLLALDIGNTMVTIGVFGDSGLVSTMRAATDSRRSTDEYGLLLTSLLQLNGVQREEITEVSMCSVVPPLTGVFEEVASSYFGVRPLTVTGAIRTGLQIAYDNPRDVGADRIADAVAAKSLYGYPTIIVDFGTATVFDAISAEGVYLGGAIAPGISVAAEALFLNTSQLRRIELTPPTSAIGQNTTAALQAGLVLGYAELVKGLVGRITGELGGAATVVATGGLANIISRETGIFDHINPNLTLIGLQQIFELNKNPD</sequence>
<dbReference type="EMBL" id="CASHTH010002364">
    <property type="protein sequence ID" value="CAI8028804.1"/>
    <property type="molecule type" value="Genomic_DNA"/>
</dbReference>
<keyword evidence="7 13" id="KW-0418">Kinase</keyword>
<dbReference type="NCBIfam" id="TIGR00671">
    <property type="entry name" value="baf"/>
    <property type="match status" value="1"/>
</dbReference>
<comment type="cofactor">
    <cofactor evidence="1">
        <name>K(+)</name>
        <dbReference type="ChEBI" id="CHEBI:29103"/>
    </cofactor>
</comment>
<evidence type="ECO:0000313" key="14">
    <source>
        <dbReference type="Proteomes" id="UP001174909"/>
    </source>
</evidence>
<dbReference type="Proteomes" id="UP001174909">
    <property type="component" value="Unassembled WGS sequence"/>
</dbReference>
<organism evidence="13 14">
    <name type="scientific">Geodia barretti</name>
    <name type="common">Barrett's horny sponge</name>
    <dbReference type="NCBI Taxonomy" id="519541"/>
    <lineage>
        <taxon>Eukaryota</taxon>
        <taxon>Metazoa</taxon>
        <taxon>Porifera</taxon>
        <taxon>Demospongiae</taxon>
        <taxon>Heteroscleromorpha</taxon>
        <taxon>Tetractinellida</taxon>
        <taxon>Astrophorina</taxon>
        <taxon>Geodiidae</taxon>
        <taxon>Geodia</taxon>
    </lineage>
</organism>
<keyword evidence="10" id="KW-0173">Coenzyme A biosynthesis</keyword>
<dbReference type="AlphaFoldDB" id="A0AA35SG48"/>
<evidence type="ECO:0000256" key="8">
    <source>
        <dbReference type="ARBA" id="ARBA00022840"/>
    </source>
</evidence>
<evidence type="ECO:0000256" key="2">
    <source>
        <dbReference type="ARBA" id="ARBA00004496"/>
    </source>
</evidence>
<dbReference type="GO" id="GO:0005524">
    <property type="term" value="F:ATP binding"/>
    <property type="evidence" value="ECO:0007669"/>
    <property type="project" value="UniProtKB-KW"/>
</dbReference>
<reference evidence="13" key="1">
    <citation type="submission" date="2023-03" db="EMBL/GenBank/DDBJ databases">
        <authorList>
            <person name="Steffen K."/>
            <person name="Cardenas P."/>
        </authorList>
    </citation>
    <scope>NUCLEOTIDE SEQUENCE</scope>
</reference>
<comment type="similarity">
    <text evidence="11">Belongs to the type III pantothenate kinase family.</text>
</comment>
<dbReference type="PANTHER" id="PTHR34265:SF1">
    <property type="entry name" value="TYPE III PANTOTHENATE KINASE"/>
    <property type="match status" value="1"/>
</dbReference>
<evidence type="ECO:0000256" key="4">
    <source>
        <dbReference type="ARBA" id="ARBA00022490"/>
    </source>
</evidence>
<dbReference type="PANTHER" id="PTHR34265">
    <property type="entry name" value="TYPE III PANTOTHENATE KINASE"/>
    <property type="match status" value="1"/>
</dbReference>
<keyword evidence="14" id="KW-1185">Reference proteome</keyword>
<dbReference type="GO" id="GO:0004594">
    <property type="term" value="F:pantothenate kinase activity"/>
    <property type="evidence" value="ECO:0007669"/>
    <property type="project" value="InterPro"/>
</dbReference>
<gene>
    <name evidence="13" type="ORF">GBAR_LOCUS16363</name>
</gene>
<keyword evidence="6" id="KW-0547">Nucleotide-binding</keyword>
<evidence type="ECO:0000256" key="3">
    <source>
        <dbReference type="ARBA" id="ARBA00011738"/>
    </source>
</evidence>
<keyword evidence="8" id="KW-0067">ATP-binding</keyword>